<dbReference type="OrthoDB" id="10255632at2759"/>
<feature type="region of interest" description="Disordered" evidence="5">
    <location>
        <begin position="1307"/>
        <end position="1336"/>
    </location>
</feature>
<dbReference type="GO" id="GO:0044732">
    <property type="term" value="C:mitotic spindle pole body"/>
    <property type="evidence" value="ECO:0007669"/>
    <property type="project" value="TreeGrafter"/>
</dbReference>
<evidence type="ECO:0000256" key="1">
    <source>
        <dbReference type="ARBA" id="ARBA00000451"/>
    </source>
</evidence>
<proteinExistence type="predicted"/>
<evidence type="ECO:0000256" key="3">
    <source>
        <dbReference type="ARBA" id="ARBA00022801"/>
    </source>
</evidence>
<feature type="compositionally biased region" description="Basic residues" evidence="5">
    <location>
        <begin position="1720"/>
        <end position="1738"/>
    </location>
</feature>
<evidence type="ECO:0000256" key="2">
    <source>
        <dbReference type="ARBA" id="ARBA00012489"/>
    </source>
</evidence>
<feature type="compositionally biased region" description="Acidic residues" evidence="5">
    <location>
        <begin position="1744"/>
        <end position="1758"/>
    </location>
</feature>
<dbReference type="EMBL" id="KZ819662">
    <property type="protein sequence ID" value="PWN29891.1"/>
    <property type="molecule type" value="Genomic_DNA"/>
</dbReference>
<dbReference type="PROSITE" id="PS51700">
    <property type="entry name" value="SEPARIN"/>
    <property type="match status" value="1"/>
</dbReference>
<dbReference type="InterPro" id="IPR005314">
    <property type="entry name" value="Peptidase_C50"/>
</dbReference>
<feature type="compositionally biased region" description="Low complexity" evidence="5">
    <location>
        <begin position="462"/>
        <end position="485"/>
    </location>
</feature>
<dbReference type="GO" id="GO:0072686">
    <property type="term" value="C:mitotic spindle"/>
    <property type="evidence" value="ECO:0007669"/>
    <property type="project" value="TreeGrafter"/>
</dbReference>
<dbReference type="SUPFAM" id="SSF48452">
    <property type="entry name" value="TPR-like"/>
    <property type="match status" value="1"/>
</dbReference>
<evidence type="ECO:0000256" key="4">
    <source>
        <dbReference type="ARBA" id="ARBA00022829"/>
    </source>
</evidence>
<evidence type="ECO:0000256" key="5">
    <source>
        <dbReference type="SAM" id="MobiDB-lite"/>
    </source>
</evidence>
<feature type="region of interest" description="Disordered" evidence="5">
    <location>
        <begin position="462"/>
        <end position="488"/>
    </location>
</feature>
<reference evidence="7 8" key="1">
    <citation type="journal article" date="2018" name="Mol. Biol. Evol.">
        <title>Broad Genomic Sampling Reveals a Smut Pathogenic Ancestry of the Fungal Clade Ustilaginomycotina.</title>
        <authorList>
            <person name="Kijpornyongpan T."/>
            <person name="Mondo S.J."/>
            <person name="Barry K."/>
            <person name="Sandor L."/>
            <person name="Lee J."/>
            <person name="Lipzen A."/>
            <person name="Pangilinan J."/>
            <person name="LaButti K."/>
            <person name="Hainaut M."/>
            <person name="Henrissat B."/>
            <person name="Grigoriev I.V."/>
            <person name="Spatafora J.W."/>
            <person name="Aime M.C."/>
        </authorList>
    </citation>
    <scope>NUCLEOTIDE SEQUENCE [LARGE SCALE GENOMIC DNA]</scope>
    <source>
        <strain evidence="7 8">MCA 5214</strain>
    </source>
</reference>
<keyword evidence="3" id="KW-0378">Hydrolase</keyword>
<dbReference type="GO" id="GO:0005737">
    <property type="term" value="C:cytoplasm"/>
    <property type="evidence" value="ECO:0007669"/>
    <property type="project" value="TreeGrafter"/>
</dbReference>
<accession>A0A316V001</accession>
<keyword evidence="4" id="KW-0159">Chromosome partition</keyword>
<comment type="catalytic activity">
    <reaction evidence="1">
        <text>All bonds known to be hydrolyzed by this endopeptidase have arginine in P1 and an acidic residue in P4. P6 is often occupied by an acidic residue or by a hydroxy-amino-acid residue, the phosphorylation of which enhances cleavage.</text>
        <dbReference type="EC" id="3.4.22.49"/>
    </reaction>
</comment>
<gene>
    <name evidence="7" type="ORF">BDZ90DRAFT_228940</name>
</gene>
<dbReference type="GO" id="GO:0051307">
    <property type="term" value="P:meiotic chromosome separation"/>
    <property type="evidence" value="ECO:0007669"/>
    <property type="project" value="TreeGrafter"/>
</dbReference>
<dbReference type="InterPro" id="IPR030397">
    <property type="entry name" value="SEPARIN_core_dom"/>
</dbReference>
<feature type="region of interest" description="Disordered" evidence="5">
    <location>
        <begin position="1"/>
        <end position="78"/>
    </location>
</feature>
<feature type="region of interest" description="Disordered" evidence="5">
    <location>
        <begin position="2012"/>
        <end position="2035"/>
    </location>
</feature>
<dbReference type="GO" id="GO:0006508">
    <property type="term" value="P:proteolysis"/>
    <property type="evidence" value="ECO:0007669"/>
    <property type="project" value="InterPro"/>
</dbReference>
<organism evidence="7 8">
    <name type="scientific">Jaminaea rosea</name>
    <dbReference type="NCBI Taxonomy" id="1569628"/>
    <lineage>
        <taxon>Eukaryota</taxon>
        <taxon>Fungi</taxon>
        <taxon>Dikarya</taxon>
        <taxon>Basidiomycota</taxon>
        <taxon>Ustilaginomycotina</taxon>
        <taxon>Exobasidiomycetes</taxon>
        <taxon>Microstromatales</taxon>
        <taxon>Microstromatales incertae sedis</taxon>
        <taxon>Jaminaea</taxon>
    </lineage>
</organism>
<dbReference type="GeneID" id="37026680"/>
<name>A0A316V001_9BASI</name>
<feature type="compositionally biased region" description="Low complexity" evidence="5">
    <location>
        <begin position="2012"/>
        <end position="2023"/>
    </location>
</feature>
<feature type="region of interest" description="Disordered" evidence="5">
    <location>
        <begin position="1814"/>
        <end position="1834"/>
    </location>
</feature>
<feature type="compositionally biased region" description="Low complexity" evidence="5">
    <location>
        <begin position="1040"/>
        <end position="1071"/>
    </location>
</feature>
<dbReference type="Proteomes" id="UP000245884">
    <property type="component" value="Unassembled WGS sequence"/>
</dbReference>
<evidence type="ECO:0000313" key="7">
    <source>
        <dbReference type="EMBL" id="PWN29891.1"/>
    </source>
</evidence>
<feature type="region of interest" description="Disordered" evidence="5">
    <location>
        <begin position="1719"/>
        <end position="1764"/>
    </location>
</feature>
<dbReference type="GO" id="GO:0005634">
    <property type="term" value="C:nucleus"/>
    <property type="evidence" value="ECO:0007669"/>
    <property type="project" value="InterPro"/>
</dbReference>
<dbReference type="Pfam" id="PF03568">
    <property type="entry name" value="Separin_C"/>
    <property type="match status" value="1"/>
</dbReference>
<evidence type="ECO:0000259" key="6">
    <source>
        <dbReference type="PROSITE" id="PS51700"/>
    </source>
</evidence>
<feature type="region of interest" description="Disordered" evidence="5">
    <location>
        <begin position="1481"/>
        <end position="1517"/>
    </location>
</feature>
<feature type="compositionally biased region" description="Acidic residues" evidence="5">
    <location>
        <begin position="1824"/>
        <end position="1833"/>
    </location>
</feature>
<keyword evidence="8" id="KW-1185">Reference proteome</keyword>
<dbReference type="PANTHER" id="PTHR12792">
    <property type="entry name" value="EXTRA SPINDLE POLES 1-RELATED"/>
    <property type="match status" value="1"/>
</dbReference>
<feature type="domain" description="Peptidase C50" evidence="6">
    <location>
        <begin position="2101"/>
        <end position="2196"/>
    </location>
</feature>
<evidence type="ECO:0000313" key="8">
    <source>
        <dbReference type="Proteomes" id="UP000245884"/>
    </source>
</evidence>
<dbReference type="InterPro" id="IPR011990">
    <property type="entry name" value="TPR-like_helical_dom_sf"/>
</dbReference>
<dbReference type="GO" id="GO:0004197">
    <property type="term" value="F:cysteine-type endopeptidase activity"/>
    <property type="evidence" value="ECO:0007669"/>
    <property type="project" value="InterPro"/>
</dbReference>
<sequence length="2289" mass="245428">MPAKVASAAPPATRPSVRPSARAAKPSASASASASSSAATPSSRAPSSSSRISRQAKSATSTATTATSTSSVSASTSRVPMDRQAVVAAFKSSETATSRAIAELLHHLEVTSHQLDLELLQPVATVSVSSEPTLPTRESVQLAKEVVNASFAAIGQLCAANTAKTQTEPPSMNLLHLVDAFRISLRVVFIAKSQQTAASTSNRWQTHQVALTHLKRCVALGVVAGLRLEVAYIRAQMHHQSSRHHLPPDAEMLYYDRPQEVDKAHCTLVLELQSLLLNHLAEGNHNVSAGGINCLISAIAGEERGVAAWFALSPDSPAAQRLPFAVERCLSKVAQALPNSDEGSATAILQARKVGILWLLGANLQGADEATTTARRAQVVARIERMAVSHWKEGNARQAQGEKQAMWAEIDSALREIEGKAGEEWEGMKEWTKLKETWRWLAVKNGDVAAVSRLDGTQTLAASPAAPSASSSAAPSASSSSSSPAPQDPAALYAQAIQSCSSAVASLDIVRSDPNSTVASVTASLEAATRSLLSLLASSEASSARSIALSDRQTLLKLLDRLRRRCCASLSHWLTQSSPSPSSASPPLALFQAGLSAESQQLTTLVRAGGTHSEIAAGMTGNSAGYRTLGLSMYDAGKEEEALRFLDLGVAALTGLVEADGGQSTFSSLVAQQLALLEAALYHVGGRVYTARRYALAVRFIEGAAQAGEEALRLCLREAEEGEAGELREGDAREGDARGGKQEDLNARAHSLYKKWDYAAACHRMLARPKEALQALRRSLLALPASQWERLEVLAATKPVEEVFDSTEYATVARTLRTLFEVSVFELLAPTEGEEGIAAVLQSSKASQTARALCLEYLASSSWTQGRMHTEGAEQAVHSLLATLTDLCDSQASPLRRARALLHRFERAALAAGPGEDLALGKEIFTLLEASDLAQDAGLAPQLPILKCRYRLLAIFAFAAAHGEGEESVKRVEELTKLASESVRDLFEISACTAMEKRGSLPGGSAQPQGRTPPLRTTEAPKQVQAKASVRTRVGQKVGAASTTATRTTTAATRSRAAAKPAPTASSTASRGKPVQKPLQSSKFIASPPIAPPPVTPPRRTTLARKPVEGSAGLIPLLELTCDYLSAYGQTLLSVELLQYLRRLTSGGVDTETWQRATLALAKHQMSLGRTARAESLLSALEKGPTDLQCAVTLLRAQLAQGDEALSRYSEAVDLAASLDEEGEEAPRAGLSKVLSKVARYRRVCAAAEAFSHIAEQRGDGTRAIEGAFHAAQYAIRASSLLARVTTYQGDSTGQAQAEDAVAATTTLQSSPVKDPARAAAEAQEAGGAATLGTTTTSTKRAHRLLSVRIASTHCQVQRDLLISFHRLAHLYQLRGSARDAELFAGEAVDLATGLRLSLSTSQSLLLRAEVRLQLGKRKEGEEDVAQAIGLLSDVWLPEAATLACIQGDQLARRDETREEALRAYKTGQETVRALRRAYTEVESVLPSPSPSTRGIPTSTSSRSSLGGKTPRGSTAGTLTEGLLAELHCRLLRRQAWLLQVLGRHEESEETMSQADAMQPQPTSDDQLACGRLELDKALRGMKTDAVWNMVSDAVVALPSSNAVAVKSRARTVPASSTKAVLACLAKAEQTFQSVTQDVTQGCAAVSLRRAWKGLALSTMLHRTLSHDTPALEDMLKMLDSAAAVTLQREAEHAVWSKLEVGSKEAWLRWQQGAPGAAVKKTKRTQLVKGRKPARLSRAHTPSSDEEGVEAEEEEEEQKGEAPAWRAFWKEKQDGLAPELHLPANWTVISLSLSRERNSLVLSRRSASSPPMVLSLPFDRRRDEEDEEDEEATPFDLDAAQRELKAIVDASNALTSSARNVSVSQDMEQRKAWWTSRRELDTRMKVLCAAIEEQWLGPFKSLWGDAAPPSDAMGGLRASLDGIVQRMCFPHAAGKQRSAAAAGAAAKVQLDEAVYDLVSRVVPSATSDEELEDLLNFIMDIHQLNGVPVPVDEADMDMLAYDLRAALEEYRSASARESQRSQQVGNDRSGDGGGSGDAGAPHLFLVLDKDTAAIPWESLPSLRGRAICRVPSLSFLADRVEMARRLGASQGGDGAFHLSRSCRAYYLLNPSKDLTKSQERFEPYLRSKTGWRGVIGRAPAPNDFGDALSSYPLVLYFGHSGAEQYVRATKLRSMQRCAVTMLWGCSSAVLRDQGDFDRTGTPYNYMMAGSPCVVGQLFDATDKELDSVSEAVLVRCGLKEAEREDTGREQGKAISLAQAVASSRDSCRLPYLTGAAPVVYGVPVYFDRE</sequence>
<dbReference type="EC" id="3.4.22.49" evidence="2"/>
<feature type="region of interest" description="Disordered" evidence="5">
    <location>
        <begin position="997"/>
        <end position="1079"/>
    </location>
</feature>
<dbReference type="RefSeq" id="XP_025364503.1">
    <property type="nucleotide sequence ID" value="XM_025504857.1"/>
</dbReference>
<feature type="compositionally biased region" description="Polar residues" evidence="5">
    <location>
        <begin position="1493"/>
        <end position="1517"/>
    </location>
</feature>
<protein>
    <recommendedName>
        <fullName evidence="2">separase</fullName>
        <ecNumber evidence="2">3.4.22.49</ecNumber>
    </recommendedName>
</protein>
<dbReference type="STRING" id="1569628.A0A316V001"/>
<feature type="compositionally biased region" description="Low complexity" evidence="5">
    <location>
        <begin position="1318"/>
        <end position="1336"/>
    </location>
</feature>
<feature type="compositionally biased region" description="Low complexity" evidence="5">
    <location>
        <begin position="1"/>
        <end position="77"/>
    </location>
</feature>
<dbReference type="PANTHER" id="PTHR12792:SF0">
    <property type="entry name" value="SEPARIN"/>
    <property type="match status" value="1"/>
</dbReference>